<keyword evidence="6" id="KW-0863">Zinc-finger</keyword>
<feature type="region of interest" description="Disordered" evidence="7">
    <location>
        <begin position="359"/>
        <end position="405"/>
    </location>
</feature>
<feature type="region of interest" description="Disordered" evidence="7">
    <location>
        <begin position="572"/>
        <end position="601"/>
    </location>
</feature>
<protein>
    <recommendedName>
        <fullName evidence="8">C2H2-type domain-containing protein</fullName>
    </recommendedName>
</protein>
<sequence>MLEQTNATPRALTENLVGGMGSSGPFATSNSHNWAIQSASPSLLPRGMTPTTPLPASTNVAPRPLTERESHLVKHLSRLQFFLATAPTRWMGTGERTSSSFHDNSLSSPHSNLNRFLLPNGEHVACVFWNGLYHITGTDIIRALVFRFEAFSRPVRNIKKFEEGVFSDLRNLKPGIDACLEEPKSPFLDLLFRNGCIRTQKKQKVFYWFSVPHDRLFLDALERDLKREQMGLEPTTFVVGEPARSFRYDPRRSLFEQFAGKQPGLEESVNSDPQNTPAEQIASHDQGPLPFKTPLTLPSNSLISSSSLPASSIIENSNIAVSVPPSSEIFLNNTEGHLRYSTTASNVLFSRSLLKGSPAYKQGRRKDSRDKKQSTWQGSITISDCDTGDGESGSESERANRVEQSGFETDLAVASQSSALTLNPPEDSHATMTLTAPESTKYISFPSLQSTSGTTFSSHDSPSQVFSQQSWAASIVPTSAAATFGQLSANYDQLPAMNTFNMPPRMSLQLLESLTPGKPILQNSAAKGFSCPLLPCGRKFKRLEHLKRHVRTHTQERPYECSRCAKRFSRSDNLTQHHKTHEKQDRGEWDRNERMRTDASEGADDDMAAYLEAQVDAMARGAHVYATATDNFAGVGKFKSGVVSTEESAANHSNQSSISLSSASLLSTHVTNDISTYILPAGAPHDVPDDDGWPRLGAPFDVNSIGKATYDALNLIKRHRSMTPSLPHSSRITGSTRALRLSTYHNNPLYNPYNPYSANAVISNGQSFTRATSLDPSVFQDRAAVFNHLDLVSGRQHTPSQTIPTTSSDRNLYITPKDLPAHQGGIEARVNATVITGGGESRQTAASEYQN</sequence>
<keyword evidence="6" id="KW-0862">Zinc</keyword>
<feature type="domain" description="C2H2-type" evidence="8">
    <location>
        <begin position="559"/>
        <end position="586"/>
    </location>
</feature>
<dbReference type="PROSITE" id="PS00028">
    <property type="entry name" value="ZINC_FINGER_C2H2_1"/>
    <property type="match status" value="2"/>
</dbReference>
<keyword evidence="4" id="KW-0539">Nucleus</keyword>
<keyword evidence="6" id="KW-0479">Metal-binding</keyword>
<keyword evidence="3" id="KW-0804">Transcription</keyword>
<comment type="subcellular location">
    <subcellularLocation>
        <location evidence="1">Nucleus</location>
    </subcellularLocation>
</comment>
<evidence type="ECO:0000256" key="3">
    <source>
        <dbReference type="ARBA" id="ARBA00023163"/>
    </source>
</evidence>
<proteinExistence type="inferred from homology"/>
<feature type="compositionally biased region" description="Polar residues" evidence="7">
    <location>
        <begin position="374"/>
        <end position="384"/>
    </location>
</feature>
<feature type="compositionally biased region" description="Basic and acidic residues" evidence="7">
    <location>
        <begin position="582"/>
        <end position="599"/>
    </location>
</feature>
<dbReference type="SMART" id="SM00355">
    <property type="entry name" value="ZnF_C2H2"/>
    <property type="match status" value="2"/>
</dbReference>
<reference evidence="9 10" key="1">
    <citation type="submission" date="2024-01" db="EMBL/GenBank/DDBJ databases">
        <title>Comparative genomics of Cryptococcus and Kwoniella reveals pathogenesis evolution and contrasting modes of karyotype evolution via chromosome fusion or intercentromeric recombination.</title>
        <authorList>
            <person name="Coelho M.A."/>
            <person name="David-Palma M."/>
            <person name="Shea T."/>
            <person name="Bowers K."/>
            <person name="McGinley-Smith S."/>
            <person name="Mohammad A.W."/>
            <person name="Gnirke A."/>
            <person name="Yurkov A.M."/>
            <person name="Nowrousian M."/>
            <person name="Sun S."/>
            <person name="Cuomo C.A."/>
            <person name="Heitman J."/>
        </authorList>
    </citation>
    <scope>NUCLEOTIDE SEQUENCE [LARGE SCALE GENOMIC DNA]</scope>
    <source>
        <strain evidence="9 10">7685027</strain>
    </source>
</reference>
<evidence type="ECO:0000256" key="5">
    <source>
        <dbReference type="ARBA" id="ARBA00024345"/>
    </source>
</evidence>
<evidence type="ECO:0000256" key="1">
    <source>
        <dbReference type="ARBA" id="ARBA00004123"/>
    </source>
</evidence>
<dbReference type="Pfam" id="PF00096">
    <property type="entry name" value="zf-C2H2"/>
    <property type="match status" value="2"/>
</dbReference>
<dbReference type="InterPro" id="IPR003120">
    <property type="entry name" value="Ste12"/>
</dbReference>
<evidence type="ECO:0000313" key="10">
    <source>
        <dbReference type="Proteomes" id="UP001432216"/>
    </source>
</evidence>
<keyword evidence="2" id="KW-0805">Transcription regulation</keyword>
<dbReference type="RefSeq" id="XP_064723042.1">
    <property type="nucleotide sequence ID" value="XM_064866970.1"/>
</dbReference>
<dbReference type="PANTHER" id="PTHR47427">
    <property type="entry name" value="PROTEIN STE12"/>
    <property type="match status" value="1"/>
</dbReference>
<dbReference type="InterPro" id="IPR013087">
    <property type="entry name" value="Znf_C2H2_type"/>
</dbReference>
<dbReference type="PANTHER" id="PTHR47427:SF1">
    <property type="entry name" value="PROTEIN STE12"/>
    <property type="match status" value="1"/>
</dbReference>
<evidence type="ECO:0000259" key="8">
    <source>
        <dbReference type="PROSITE" id="PS50157"/>
    </source>
</evidence>
<feature type="compositionally biased region" description="Polar residues" evidence="7">
    <location>
        <begin position="268"/>
        <end position="278"/>
    </location>
</feature>
<comment type="similarity">
    <text evidence="5">Belongs to the STE12 transcription factor family.</text>
</comment>
<dbReference type="Proteomes" id="UP001432216">
    <property type="component" value="Chromosome 9"/>
</dbReference>
<evidence type="ECO:0000256" key="4">
    <source>
        <dbReference type="ARBA" id="ARBA00023242"/>
    </source>
</evidence>
<accession>A0ABZ2AZ77</accession>
<dbReference type="GeneID" id="89991930"/>
<dbReference type="PROSITE" id="PS50157">
    <property type="entry name" value="ZINC_FINGER_C2H2_2"/>
    <property type="match status" value="2"/>
</dbReference>
<name>A0ABZ2AZ77_9TREE</name>
<dbReference type="SUPFAM" id="SSF57667">
    <property type="entry name" value="beta-beta-alpha zinc fingers"/>
    <property type="match status" value="1"/>
</dbReference>
<feature type="domain" description="C2H2-type" evidence="8">
    <location>
        <begin position="529"/>
        <end position="558"/>
    </location>
</feature>
<dbReference type="InterPro" id="IPR052127">
    <property type="entry name" value="STE12_transcription_factor"/>
</dbReference>
<feature type="region of interest" description="Disordered" evidence="7">
    <location>
        <begin position="263"/>
        <end position="295"/>
    </location>
</feature>
<evidence type="ECO:0000256" key="7">
    <source>
        <dbReference type="SAM" id="MobiDB-lite"/>
    </source>
</evidence>
<evidence type="ECO:0000313" key="9">
    <source>
        <dbReference type="EMBL" id="WVO23803.1"/>
    </source>
</evidence>
<evidence type="ECO:0000256" key="2">
    <source>
        <dbReference type="ARBA" id="ARBA00023015"/>
    </source>
</evidence>
<keyword evidence="10" id="KW-1185">Reference proteome</keyword>
<evidence type="ECO:0000256" key="6">
    <source>
        <dbReference type="PROSITE-ProRule" id="PRU00042"/>
    </source>
</evidence>
<dbReference type="Gene3D" id="3.30.160.60">
    <property type="entry name" value="Classic Zinc Finger"/>
    <property type="match status" value="2"/>
</dbReference>
<gene>
    <name evidence="9" type="ORF">IAS62_005160</name>
</gene>
<organism evidence="9 10">
    <name type="scientific">Cryptococcus decagattii</name>
    <dbReference type="NCBI Taxonomy" id="1859122"/>
    <lineage>
        <taxon>Eukaryota</taxon>
        <taxon>Fungi</taxon>
        <taxon>Dikarya</taxon>
        <taxon>Basidiomycota</taxon>
        <taxon>Agaricomycotina</taxon>
        <taxon>Tremellomycetes</taxon>
        <taxon>Tremellales</taxon>
        <taxon>Cryptococcaceae</taxon>
        <taxon>Cryptococcus</taxon>
        <taxon>Cryptococcus gattii species complex</taxon>
    </lineage>
</organism>
<dbReference type="InterPro" id="IPR036236">
    <property type="entry name" value="Znf_C2H2_sf"/>
</dbReference>
<dbReference type="Pfam" id="PF02200">
    <property type="entry name" value="STE"/>
    <property type="match status" value="1"/>
</dbReference>
<dbReference type="SMART" id="SM00424">
    <property type="entry name" value="STE"/>
    <property type="match status" value="1"/>
</dbReference>
<dbReference type="EMBL" id="CP143814">
    <property type="protein sequence ID" value="WVO23803.1"/>
    <property type="molecule type" value="Genomic_DNA"/>
</dbReference>